<dbReference type="Proteomes" id="UP000827872">
    <property type="component" value="Linkage Group LG12"/>
</dbReference>
<accession>A0ACB8EZ11</accession>
<name>A0ACB8EZ11_9SAUR</name>
<gene>
    <name evidence="1" type="ORF">K3G42_013188</name>
</gene>
<sequence length="105" mass="11963">MMPHKCDNQLHDRFLTEVIWVITVLFAQINRLFSLVHDQSSPVMPLKKGHQELLYKVDKYHQGGGQCSDDHLPGLLQAKQFCPFAARSGRNWTWSPAASLILSFA</sequence>
<organism evidence="1 2">
    <name type="scientific">Sphaerodactylus townsendi</name>
    <dbReference type="NCBI Taxonomy" id="933632"/>
    <lineage>
        <taxon>Eukaryota</taxon>
        <taxon>Metazoa</taxon>
        <taxon>Chordata</taxon>
        <taxon>Craniata</taxon>
        <taxon>Vertebrata</taxon>
        <taxon>Euteleostomi</taxon>
        <taxon>Lepidosauria</taxon>
        <taxon>Squamata</taxon>
        <taxon>Bifurcata</taxon>
        <taxon>Gekkota</taxon>
        <taxon>Sphaerodactylidae</taxon>
        <taxon>Sphaerodactylus</taxon>
    </lineage>
</organism>
<reference evidence="1" key="1">
    <citation type="submission" date="2021-08" db="EMBL/GenBank/DDBJ databases">
        <title>The first chromosome-level gecko genome reveals the dynamic sex chromosomes of Neotropical dwarf geckos (Sphaerodactylidae: Sphaerodactylus).</title>
        <authorList>
            <person name="Pinto B.J."/>
            <person name="Keating S.E."/>
            <person name="Gamble T."/>
        </authorList>
    </citation>
    <scope>NUCLEOTIDE SEQUENCE</scope>
    <source>
        <strain evidence="1">TG3544</strain>
    </source>
</reference>
<dbReference type="EMBL" id="CM037625">
    <property type="protein sequence ID" value="KAH7998144.1"/>
    <property type="molecule type" value="Genomic_DNA"/>
</dbReference>
<keyword evidence="2" id="KW-1185">Reference proteome</keyword>
<proteinExistence type="predicted"/>
<comment type="caution">
    <text evidence="1">The sequence shown here is derived from an EMBL/GenBank/DDBJ whole genome shotgun (WGS) entry which is preliminary data.</text>
</comment>
<protein>
    <submittedName>
        <fullName evidence="1">Uncharacterized protein</fullName>
    </submittedName>
</protein>
<evidence type="ECO:0000313" key="1">
    <source>
        <dbReference type="EMBL" id="KAH7998144.1"/>
    </source>
</evidence>
<evidence type="ECO:0000313" key="2">
    <source>
        <dbReference type="Proteomes" id="UP000827872"/>
    </source>
</evidence>